<accession>A0ABX5YWX1</accession>
<sequence length="81" mass="9414">MHRISLTIDKELYEQARAFGFIEKKSVSQILRESLEVYFKTSNSKDKAALILDAKDKEDVLHILNSDTFTDQNDFAKKYNV</sequence>
<keyword evidence="2" id="KW-1185">Reference proteome</keyword>
<proteinExistence type="predicted"/>
<name>A0ABX5YWX1_SULMU</name>
<protein>
    <recommendedName>
        <fullName evidence="3">Ribbon-helix-helix protein CopG domain-containing protein</fullName>
    </recommendedName>
</protein>
<dbReference type="Proteomes" id="UP000323483">
    <property type="component" value="Chromosome"/>
</dbReference>
<gene>
    <name evidence="1" type="ORF">SMN_0256</name>
</gene>
<evidence type="ECO:0000313" key="1">
    <source>
        <dbReference type="EMBL" id="QEH05045.1"/>
    </source>
</evidence>
<organism evidence="1 2">
    <name type="scientific">Sulfurospirillum multivorans</name>
    <name type="common">Dehalospirillum multivorans</name>
    <dbReference type="NCBI Taxonomy" id="66821"/>
    <lineage>
        <taxon>Bacteria</taxon>
        <taxon>Pseudomonadati</taxon>
        <taxon>Campylobacterota</taxon>
        <taxon>Epsilonproteobacteria</taxon>
        <taxon>Campylobacterales</taxon>
        <taxon>Sulfurospirillaceae</taxon>
        <taxon>Sulfurospirillum</taxon>
    </lineage>
</organism>
<dbReference type="EMBL" id="CP042966">
    <property type="protein sequence ID" value="QEH05045.1"/>
    <property type="molecule type" value="Genomic_DNA"/>
</dbReference>
<reference evidence="1" key="1">
    <citation type="submission" date="2019-08" db="EMBL/GenBank/DDBJ databases">
        <title>Organohalide respiration in Sulfurospirillum species is regulated by a two-component system as unraveled by comparative genomics, and transcriptomics, and regulator binding studies.</title>
        <authorList>
            <person name="Goris T."/>
            <person name="Esken J."/>
            <person name="Gadkari J."/>
            <person name="Bischler T."/>
            <person name="Foerstner K."/>
            <person name="Sharma C.M."/>
            <person name="Diekert G."/>
            <person name="Schubert T."/>
        </authorList>
    </citation>
    <scope>NUCLEOTIDE SEQUENCE [LARGE SCALE GENOMIC DNA]</scope>
    <source>
        <strain evidence="1">N</strain>
    </source>
</reference>
<evidence type="ECO:0000313" key="2">
    <source>
        <dbReference type="Proteomes" id="UP000323483"/>
    </source>
</evidence>
<evidence type="ECO:0008006" key="3">
    <source>
        <dbReference type="Google" id="ProtNLM"/>
    </source>
</evidence>